<sequence length="334" mass="37229">MLVVAVIFLVPLLFLLYMATYYCICSAKAGKWREKCHKSSINGSSKVTNFTPMSLVEVMVTLPTEVIFGDVIVANKYDPPGLAQVPKTRLGEGTLGTLFKVVLDCGSTITMRMIREGLVGAETMEYWLNFFGGIRDTWLLPMHFRSEGIQFTPLSWGVRKHLALCAAKAVAFLHTQVTKTGQLLVHGVIKSSNILISPDFSACLSSYETPYLVSPSILIRRNPGRVAPELIRNTQKHTGVFTQESDVYSFGVLLLELITGKRPAVTNLGEYILEKRKTEGLNGICDKRMGEVKEDMVEMLGIARICLSRNPGDRPAMNRVVQMIQDLQDQDFIF</sequence>
<dbReference type="InterPro" id="IPR001245">
    <property type="entry name" value="Ser-Thr/Tyr_kinase_cat_dom"/>
</dbReference>
<evidence type="ECO:0000313" key="3">
    <source>
        <dbReference type="Proteomes" id="UP000827721"/>
    </source>
</evidence>
<gene>
    <name evidence="2" type="ORF">JRO89_XSUnG0162500</name>
</gene>
<dbReference type="EMBL" id="JAFEMO010000443">
    <property type="protein sequence ID" value="KAH7516854.1"/>
    <property type="molecule type" value="Genomic_DNA"/>
</dbReference>
<evidence type="ECO:0000313" key="2">
    <source>
        <dbReference type="EMBL" id="KAH7516854.1"/>
    </source>
</evidence>
<reference evidence="2 3" key="1">
    <citation type="submission" date="2021-02" db="EMBL/GenBank/DDBJ databases">
        <title>Plant Genome Project.</title>
        <authorList>
            <person name="Zhang R.-G."/>
        </authorList>
    </citation>
    <scope>NUCLEOTIDE SEQUENCE [LARGE SCALE GENOMIC DNA]</scope>
    <source>
        <tissue evidence="2">Leaves</tissue>
    </source>
</reference>
<dbReference type="InterPro" id="IPR011009">
    <property type="entry name" value="Kinase-like_dom_sf"/>
</dbReference>
<keyword evidence="3" id="KW-1185">Reference proteome</keyword>
<dbReference type="Gene3D" id="1.10.510.10">
    <property type="entry name" value="Transferase(Phosphotransferase) domain 1"/>
    <property type="match status" value="1"/>
</dbReference>
<dbReference type="PROSITE" id="PS50011">
    <property type="entry name" value="PROTEIN_KINASE_DOM"/>
    <property type="match status" value="1"/>
</dbReference>
<protein>
    <recommendedName>
        <fullName evidence="1">Protein kinase domain-containing protein</fullName>
    </recommendedName>
</protein>
<dbReference type="Proteomes" id="UP000827721">
    <property type="component" value="Unassembled WGS sequence"/>
</dbReference>
<dbReference type="InterPro" id="IPR000719">
    <property type="entry name" value="Prot_kinase_dom"/>
</dbReference>
<evidence type="ECO:0000259" key="1">
    <source>
        <dbReference type="PROSITE" id="PS50011"/>
    </source>
</evidence>
<feature type="domain" description="Protein kinase" evidence="1">
    <location>
        <begin position="1"/>
        <end position="333"/>
    </location>
</feature>
<proteinExistence type="predicted"/>
<dbReference type="SUPFAM" id="SSF56112">
    <property type="entry name" value="Protein kinase-like (PK-like)"/>
    <property type="match status" value="1"/>
</dbReference>
<dbReference type="PANTHER" id="PTHR48007:SF23">
    <property type="entry name" value="PROTEIN KINASE DOMAIN-CONTAINING PROTEIN"/>
    <property type="match status" value="1"/>
</dbReference>
<dbReference type="PANTHER" id="PTHR48007">
    <property type="entry name" value="LEUCINE-RICH REPEAT RECEPTOR-LIKE PROTEIN KINASE PXC1"/>
    <property type="match status" value="1"/>
</dbReference>
<dbReference type="Pfam" id="PF07714">
    <property type="entry name" value="PK_Tyr_Ser-Thr"/>
    <property type="match status" value="1"/>
</dbReference>
<name>A0ABQ8GY76_9ROSI</name>
<organism evidence="2 3">
    <name type="scientific">Xanthoceras sorbifolium</name>
    <dbReference type="NCBI Taxonomy" id="99658"/>
    <lineage>
        <taxon>Eukaryota</taxon>
        <taxon>Viridiplantae</taxon>
        <taxon>Streptophyta</taxon>
        <taxon>Embryophyta</taxon>
        <taxon>Tracheophyta</taxon>
        <taxon>Spermatophyta</taxon>
        <taxon>Magnoliopsida</taxon>
        <taxon>eudicotyledons</taxon>
        <taxon>Gunneridae</taxon>
        <taxon>Pentapetalae</taxon>
        <taxon>rosids</taxon>
        <taxon>malvids</taxon>
        <taxon>Sapindales</taxon>
        <taxon>Sapindaceae</taxon>
        <taxon>Xanthoceroideae</taxon>
        <taxon>Xanthoceras</taxon>
    </lineage>
</organism>
<accession>A0ABQ8GY76</accession>
<dbReference type="InterPro" id="IPR046959">
    <property type="entry name" value="PRK1-6/SRF4-like"/>
</dbReference>
<comment type="caution">
    <text evidence="2">The sequence shown here is derived from an EMBL/GenBank/DDBJ whole genome shotgun (WGS) entry which is preliminary data.</text>
</comment>